<dbReference type="HOGENOM" id="CLU_083880_0_0_4"/>
<reference evidence="1" key="1">
    <citation type="submission" date="2009-08" db="EMBL/GenBank/DDBJ databases">
        <authorList>
            <consortium name="US DOE Joint Genome Institute"/>
            <person name="Lucas S."/>
            <person name="Copeland A."/>
            <person name="Lapidus A."/>
            <person name="Glavina del Rio T."/>
            <person name="Dalin E."/>
            <person name="Tice H."/>
            <person name="Bruce D."/>
            <person name="Barry K."/>
            <person name="Pitluck S."/>
            <person name="Lowry S."/>
            <person name="Larimer F."/>
            <person name="Land M."/>
            <person name="Hauser L."/>
            <person name="Kyrpides N."/>
            <person name="Ivanova N."/>
            <person name="McMahon K.D."/>
            <person name="Hugenholtz P."/>
        </authorList>
    </citation>
    <scope>NUCLEOTIDE SEQUENCE</scope>
    <source>
        <strain evidence="1">UW-1</strain>
    </source>
</reference>
<keyword evidence="1" id="KW-0472">Membrane</keyword>
<dbReference type="InterPro" id="IPR041916">
    <property type="entry name" value="Anti_sigma_zinc_sf"/>
</dbReference>
<dbReference type="Gene3D" id="1.10.10.1320">
    <property type="entry name" value="Anti-sigma factor, zinc-finger domain"/>
    <property type="match status" value="1"/>
</dbReference>
<dbReference type="AlphaFoldDB" id="C7RSX1"/>
<keyword evidence="1" id="KW-0812">Transmembrane</keyword>
<sequence>MSAPISEDDLHAFADGQLAPTRLAQVEAWLAAHPEHRQQVEDWRALSAHLHRTYDRVLDEPIPARVLPAANASRWRDLRKLAALAWLMLGAVTGYVLRGETTRDPQPPSATVSLPRQAAVAHAVFVPEMRHPVEVGADQEAHLVGWLSKRLGAELKPPKLDEVGYRLVGGRLLPGDKGEVAQFMYENAAHNRLTLYVRPAAPNGGDTLFRYAREDGIDVFYWADGRFGYALSGTTGREDMLRLATLVYHQYPR</sequence>
<name>C7RSX1_ACCRE</name>
<dbReference type="OrthoDB" id="9152892at2"/>
<dbReference type="eggNOG" id="COG5662">
    <property type="taxonomic scope" value="Bacteria"/>
</dbReference>
<proteinExistence type="predicted"/>
<dbReference type="STRING" id="522306.CAP2UW1_2741"/>
<organism evidence="1">
    <name type="scientific">Accumulibacter regalis</name>
    <dbReference type="NCBI Taxonomy" id="522306"/>
    <lineage>
        <taxon>Bacteria</taxon>
        <taxon>Pseudomonadati</taxon>
        <taxon>Pseudomonadota</taxon>
        <taxon>Betaproteobacteria</taxon>
        <taxon>Candidatus Accumulibacter</taxon>
    </lineage>
</organism>
<protein>
    <submittedName>
        <fullName evidence="1">Putative transmembrane anti-sigma factor</fullName>
    </submittedName>
</protein>
<accession>C7RSX1</accession>
<dbReference type="KEGG" id="app:CAP2UW1_2741"/>
<evidence type="ECO:0000313" key="1">
    <source>
        <dbReference type="EMBL" id="ACV36023.1"/>
    </source>
</evidence>
<dbReference type="EMBL" id="CP001715">
    <property type="protein sequence ID" value="ACV36023.1"/>
    <property type="molecule type" value="Genomic_DNA"/>
</dbReference>
<gene>
    <name evidence="1" type="ordered locus">CAP2UW1_2741</name>
</gene>
<reference evidence="1" key="2">
    <citation type="submission" date="2009-09" db="EMBL/GenBank/DDBJ databases">
        <title>Complete sequence of chromosome of Candidatus Accumulibacter phosphatis clade IIA str. UW-1.</title>
        <authorList>
            <consortium name="US DOE Joint Genome Institute"/>
            <person name="Martin H.G."/>
            <person name="Ivanova N."/>
            <person name="Kunin V."/>
            <person name="Warnecke F."/>
            <person name="Barry K."/>
            <person name="He S."/>
            <person name="Salamov A."/>
            <person name="Szeto E."/>
            <person name="Dalin E."/>
            <person name="Pangilinan J.L."/>
            <person name="Lapidus A."/>
            <person name="Lowry S."/>
            <person name="Kyrpides N.C."/>
            <person name="McMahon K.D."/>
            <person name="Hugenholtz P."/>
        </authorList>
    </citation>
    <scope>NUCLEOTIDE SEQUENCE [LARGE SCALE GENOMIC DNA]</scope>
    <source>
        <strain evidence="1">UW-1</strain>
    </source>
</reference>